<dbReference type="Pfam" id="PF13076">
    <property type="entry name" value="Fur_reg_FbpA"/>
    <property type="match status" value="1"/>
</dbReference>
<dbReference type="InterPro" id="IPR025072">
    <property type="entry name" value="Fur_reg_FbpA"/>
</dbReference>
<evidence type="ECO:0000313" key="1">
    <source>
        <dbReference type="EMBL" id="MRX73275.1"/>
    </source>
</evidence>
<protein>
    <submittedName>
        <fullName evidence="1">Fur-regulated basic protein FbpA</fullName>
    </submittedName>
</protein>
<sequence length="55" mass="6606">MGELIRRAIEIRREELIRMLLDHGVFKKNDLHLFQLTLTELEEEFRQILSSPKAQ</sequence>
<dbReference type="Proteomes" id="UP000448867">
    <property type="component" value="Unassembled WGS sequence"/>
</dbReference>
<dbReference type="RefSeq" id="WP_154308741.1">
    <property type="nucleotide sequence ID" value="NZ_WKKI01000030.1"/>
</dbReference>
<accession>A0A7X2J0N8</accession>
<dbReference type="EMBL" id="WKKI01000030">
    <property type="protein sequence ID" value="MRX73275.1"/>
    <property type="molecule type" value="Genomic_DNA"/>
</dbReference>
<gene>
    <name evidence="1" type="primary">fbpA</name>
    <name evidence="1" type="ORF">GJU40_14095</name>
</gene>
<organism evidence="1 2">
    <name type="scientific">Metabacillus lacus</name>
    <dbReference type="NCBI Taxonomy" id="1983721"/>
    <lineage>
        <taxon>Bacteria</taxon>
        <taxon>Bacillati</taxon>
        <taxon>Bacillota</taxon>
        <taxon>Bacilli</taxon>
        <taxon>Bacillales</taxon>
        <taxon>Bacillaceae</taxon>
        <taxon>Metabacillus</taxon>
    </lineage>
</organism>
<keyword evidence="2" id="KW-1185">Reference proteome</keyword>
<name>A0A7X2J0N8_9BACI</name>
<proteinExistence type="predicted"/>
<evidence type="ECO:0000313" key="2">
    <source>
        <dbReference type="Proteomes" id="UP000448867"/>
    </source>
</evidence>
<reference evidence="1 2" key="1">
    <citation type="submission" date="2019-11" db="EMBL/GenBank/DDBJ databases">
        <title>Bacillus lacus genome.</title>
        <authorList>
            <person name="Allen C.J."/>
            <person name="Newman J.D."/>
        </authorList>
    </citation>
    <scope>NUCLEOTIDE SEQUENCE [LARGE SCALE GENOMIC DNA]</scope>
    <source>
        <strain evidence="1 2">KCTC 33946</strain>
    </source>
</reference>
<dbReference type="AlphaFoldDB" id="A0A7X2J0N8"/>
<comment type="caution">
    <text evidence="1">The sequence shown here is derived from an EMBL/GenBank/DDBJ whole genome shotgun (WGS) entry which is preliminary data.</text>
</comment>